<reference evidence="1" key="1">
    <citation type="submission" date="2018-05" db="EMBL/GenBank/DDBJ databases">
        <authorList>
            <person name="Lanie J.A."/>
            <person name="Ng W.-L."/>
            <person name="Kazmierczak K.M."/>
            <person name="Andrzejewski T.M."/>
            <person name="Davidsen T.M."/>
            <person name="Wayne K.J."/>
            <person name="Tettelin H."/>
            <person name="Glass J.I."/>
            <person name="Rusch D."/>
            <person name="Podicherti R."/>
            <person name="Tsui H.-C.T."/>
            <person name="Winkler M.E."/>
        </authorList>
    </citation>
    <scope>NUCLEOTIDE SEQUENCE</scope>
</reference>
<organism evidence="1">
    <name type="scientific">marine metagenome</name>
    <dbReference type="NCBI Taxonomy" id="408172"/>
    <lineage>
        <taxon>unclassified sequences</taxon>
        <taxon>metagenomes</taxon>
        <taxon>ecological metagenomes</taxon>
    </lineage>
</organism>
<proteinExistence type="predicted"/>
<accession>A0A382L5L4</accession>
<protein>
    <submittedName>
        <fullName evidence="1">Uncharacterized protein</fullName>
    </submittedName>
</protein>
<dbReference type="AlphaFoldDB" id="A0A382L5L4"/>
<sequence>MAINGTIKLTRQSTSTNWHTLTDEVTTYLKANFIDTNKRTFGGESISEDGLIKTVTYTFADQTAKNDWVEDVTIQSMLNSRDTYNVANNIDLERTETES</sequence>
<evidence type="ECO:0000313" key="1">
    <source>
        <dbReference type="EMBL" id="SVC31960.1"/>
    </source>
</evidence>
<name>A0A382L5L4_9ZZZZ</name>
<dbReference type="EMBL" id="UINC01084900">
    <property type="protein sequence ID" value="SVC31960.1"/>
    <property type="molecule type" value="Genomic_DNA"/>
</dbReference>
<gene>
    <name evidence="1" type="ORF">METZ01_LOCUS284814</name>
</gene>